<dbReference type="Pfam" id="PF08240">
    <property type="entry name" value="ADH_N"/>
    <property type="match status" value="1"/>
</dbReference>
<evidence type="ECO:0000313" key="5">
    <source>
        <dbReference type="Proteomes" id="UP000813444"/>
    </source>
</evidence>
<dbReference type="OrthoDB" id="48317at2759"/>
<dbReference type="InterPro" id="IPR020843">
    <property type="entry name" value="ER"/>
</dbReference>
<accession>A0A8K0WQJ4</accession>
<dbReference type="SMART" id="SM00829">
    <property type="entry name" value="PKS_ER"/>
    <property type="match status" value="1"/>
</dbReference>
<dbReference type="InterPro" id="IPR013154">
    <property type="entry name" value="ADH-like_N"/>
</dbReference>
<proteinExistence type="inferred from homology"/>
<dbReference type="InterPro" id="IPR013149">
    <property type="entry name" value="ADH-like_C"/>
</dbReference>
<keyword evidence="2" id="KW-0560">Oxidoreductase</keyword>
<evidence type="ECO:0000259" key="3">
    <source>
        <dbReference type="SMART" id="SM00829"/>
    </source>
</evidence>
<dbReference type="EMBL" id="JAGPNK010000010">
    <property type="protein sequence ID" value="KAH7312694.1"/>
    <property type="molecule type" value="Genomic_DNA"/>
</dbReference>
<name>A0A8K0WQJ4_9HYPO</name>
<evidence type="ECO:0000256" key="1">
    <source>
        <dbReference type="ARBA" id="ARBA00008072"/>
    </source>
</evidence>
<sequence>MATKAIVYVDKGKAAIQDVPVPKLRDGYLLVRVHAMGLNPTDWKHIDNGLTDPGSRIGCDYAGVVEEVGPNVTRSFKKGDRICGVVHGGDRPHHENGAFGQVITVKGGVQIKTPDNLSDEEAATLGISICTVGQGLYQTLNLPVPTECVGQGSEYILIYGGSTATGIFGIQFAKLSGLRVIATASPHNFDYLSSLGAEDVFDYKAPDVAAEIRKYTDNRLKLAWDCTGLGGPIIAGALSSVAPSKYASIMPVKEDVKAINANIDGPHVTLMYSMFGEGFHKGKRVEPEPAEYEFAQQFWEMSREILASGKVKTVRPIVNRGGKGLEGVLEGLDELRADKVSGGKLVYTF</sequence>
<dbReference type="Gene3D" id="3.40.50.720">
    <property type="entry name" value="NAD(P)-binding Rossmann-like Domain"/>
    <property type="match status" value="1"/>
</dbReference>
<dbReference type="PANTHER" id="PTHR45348">
    <property type="entry name" value="HYPOTHETICAL OXIDOREDUCTASE (EUROFUNG)"/>
    <property type="match status" value="1"/>
</dbReference>
<dbReference type="Pfam" id="PF00107">
    <property type="entry name" value="ADH_zinc_N"/>
    <property type="match status" value="1"/>
</dbReference>
<comment type="similarity">
    <text evidence="1">Belongs to the zinc-containing alcohol dehydrogenase family.</text>
</comment>
<evidence type="ECO:0000256" key="2">
    <source>
        <dbReference type="ARBA" id="ARBA00023002"/>
    </source>
</evidence>
<comment type="caution">
    <text evidence="4">The sequence shown here is derived from an EMBL/GenBank/DDBJ whole genome shotgun (WGS) entry which is preliminary data.</text>
</comment>
<feature type="domain" description="Enoyl reductase (ER)" evidence="3">
    <location>
        <begin position="12"/>
        <end position="347"/>
    </location>
</feature>
<dbReference type="AlphaFoldDB" id="A0A8K0WQJ4"/>
<dbReference type="InterPro" id="IPR036291">
    <property type="entry name" value="NAD(P)-bd_dom_sf"/>
</dbReference>
<dbReference type="SUPFAM" id="SSF50129">
    <property type="entry name" value="GroES-like"/>
    <property type="match status" value="1"/>
</dbReference>
<protein>
    <submittedName>
        <fullName evidence="4">Chaperonin 10-like protein</fullName>
    </submittedName>
</protein>
<dbReference type="Proteomes" id="UP000813444">
    <property type="component" value="Unassembled WGS sequence"/>
</dbReference>
<organism evidence="4 5">
    <name type="scientific">Stachybotrys elegans</name>
    <dbReference type="NCBI Taxonomy" id="80388"/>
    <lineage>
        <taxon>Eukaryota</taxon>
        <taxon>Fungi</taxon>
        <taxon>Dikarya</taxon>
        <taxon>Ascomycota</taxon>
        <taxon>Pezizomycotina</taxon>
        <taxon>Sordariomycetes</taxon>
        <taxon>Hypocreomycetidae</taxon>
        <taxon>Hypocreales</taxon>
        <taxon>Stachybotryaceae</taxon>
        <taxon>Stachybotrys</taxon>
    </lineage>
</organism>
<dbReference type="CDD" id="cd08249">
    <property type="entry name" value="enoyl_reductase_like"/>
    <property type="match status" value="1"/>
</dbReference>
<dbReference type="InterPro" id="IPR047122">
    <property type="entry name" value="Trans-enoyl_RdTase-like"/>
</dbReference>
<keyword evidence="5" id="KW-1185">Reference proteome</keyword>
<dbReference type="PANTHER" id="PTHR45348:SF2">
    <property type="entry name" value="ZINC-TYPE ALCOHOL DEHYDROGENASE-LIKE PROTEIN C2E1P3.01"/>
    <property type="match status" value="1"/>
</dbReference>
<dbReference type="Gene3D" id="3.90.180.10">
    <property type="entry name" value="Medium-chain alcohol dehydrogenases, catalytic domain"/>
    <property type="match status" value="1"/>
</dbReference>
<evidence type="ECO:0000313" key="4">
    <source>
        <dbReference type="EMBL" id="KAH7312694.1"/>
    </source>
</evidence>
<reference evidence="4" key="1">
    <citation type="journal article" date="2021" name="Nat. Commun.">
        <title>Genetic determinants of endophytism in the Arabidopsis root mycobiome.</title>
        <authorList>
            <person name="Mesny F."/>
            <person name="Miyauchi S."/>
            <person name="Thiergart T."/>
            <person name="Pickel B."/>
            <person name="Atanasova L."/>
            <person name="Karlsson M."/>
            <person name="Huettel B."/>
            <person name="Barry K.W."/>
            <person name="Haridas S."/>
            <person name="Chen C."/>
            <person name="Bauer D."/>
            <person name="Andreopoulos W."/>
            <person name="Pangilinan J."/>
            <person name="LaButti K."/>
            <person name="Riley R."/>
            <person name="Lipzen A."/>
            <person name="Clum A."/>
            <person name="Drula E."/>
            <person name="Henrissat B."/>
            <person name="Kohler A."/>
            <person name="Grigoriev I.V."/>
            <person name="Martin F.M."/>
            <person name="Hacquard S."/>
        </authorList>
    </citation>
    <scope>NUCLEOTIDE SEQUENCE</scope>
    <source>
        <strain evidence="4">MPI-CAGE-CH-0235</strain>
    </source>
</reference>
<dbReference type="InterPro" id="IPR011032">
    <property type="entry name" value="GroES-like_sf"/>
</dbReference>
<dbReference type="GO" id="GO:0016651">
    <property type="term" value="F:oxidoreductase activity, acting on NAD(P)H"/>
    <property type="evidence" value="ECO:0007669"/>
    <property type="project" value="InterPro"/>
</dbReference>
<dbReference type="SUPFAM" id="SSF51735">
    <property type="entry name" value="NAD(P)-binding Rossmann-fold domains"/>
    <property type="match status" value="1"/>
</dbReference>
<gene>
    <name evidence="4" type="ORF">B0I35DRAFT_411384</name>
</gene>